<gene>
    <name evidence="2" type="ORF">B0A62_03800</name>
    <name evidence="1" type="ORF">IW20_03020</name>
</gene>
<dbReference type="RefSeq" id="WP_035618515.1">
    <property type="nucleotide sequence ID" value="NZ_JBEWQG010000001.1"/>
</dbReference>
<accession>A0A086AS04</accession>
<dbReference type="Proteomes" id="UP000198424">
    <property type="component" value="Unassembled WGS sequence"/>
</dbReference>
<dbReference type="PROSITE" id="PS51257">
    <property type="entry name" value="PROKAR_LIPOPROTEIN"/>
    <property type="match status" value="1"/>
</dbReference>
<dbReference type="AlphaFoldDB" id="A0A086AS04"/>
<sequence>MNRIYITLFLLALVSCKKEPATVGPKWTKEDKKEMTAKPAFNRTTPKIDTIYISGNEEIGASNYVLASLLDKKMDKDSLITVQYRLDFFTNKTKVGSEKVTIDSFTEGSGWGATYGLSDEDNATVSPFIHISIGYEACGYNRQNYLYYLKNNKVQLVHDWDSMSDGGWGSWLEFGGINPKNEPVSFYSKRVSYGGKEDVNDEDMGTVEHSDSIVFHLKNNKWEKRLLTPKEKVYWKKDITFNEFYPQFAE</sequence>
<reference evidence="1 3" key="1">
    <citation type="submission" date="2014-07" db="EMBL/GenBank/DDBJ databases">
        <title>Genome of Flavobacterium hydatis DSM 2063.</title>
        <authorList>
            <person name="Pipes S.E."/>
            <person name="Stropko S.J."/>
            <person name="Newman J.D."/>
        </authorList>
    </citation>
    <scope>NUCLEOTIDE SEQUENCE [LARGE SCALE GENOMIC DNA]</scope>
    <source>
        <strain evidence="1 3">DSM 2063</strain>
    </source>
</reference>
<dbReference type="EMBL" id="MUGY01000004">
    <property type="protein sequence ID" value="OXA96400.1"/>
    <property type="molecule type" value="Genomic_DNA"/>
</dbReference>
<organism evidence="1 3">
    <name type="scientific">Flavobacterium hydatis</name>
    <name type="common">Cytophaga aquatilis</name>
    <dbReference type="NCBI Taxonomy" id="991"/>
    <lineage>
        <taxon>Bacteria</taxon>
        <taxon>Pseudomonadati</taxon>
        <taxon>Bacteroidota</taxon>
        <taxon>Flavobacteriia</taxon>
        <taxon>Flavobacteriales</taxon>
        <taxon>Flavobacteriaceae</taxon>
        <taxon>Flavobacterium</taxon>
    </lineage>
</organism>
<evidence type="ECO:0000313" key="4">
    <source>
        <dbReference type="Proteomes" id="UP000198424"/>
    </source>
</evidence>
<dbReference type="Proteomes" id="UP000028712">
    <property type="component" value="Unassembled WGS sequence"/>
</dbReference>
<protein>
    <recommendedName>
        <fullName evidence="5">Lipoprotein</fullName>
    </recommendedName>
</protein>
<reference evidence="2 4" key="2">
    <citation type="submission" date="2016-11" db="EMBL/GenBank/DDBJ databases">
        <title>Whole genomes of Flavobacteriaceae.</title>
        <authorList>
            <person name="Stine C."/>
            <person name="Li C."/>
            <person name="Tadesse D."/>
        </authorList>
    </citation>
    <scope>NUCLEOTIDE SEQUENCE [LARGE SCALE GENOMIC DNA]</scope>
    <source>
        <strain evidence="2 4">ATCC 29551</strain>
    </source>
</reference>
<dbReference type="EMBL" id="JPRM01000003">
    <property type="protein sequence ID" value="KFF19468.1"/>
    <property type="molecule type" value="Genomic_DNA"/>
</dbReference>
<evidence type="ECO:0008006" key="5">
    <source>
        <dbReference type="Google" id="ProtNLM"/>
    </source>
</evidence>
<evidence type="ECO:0000313" key="3">
    <source>
        <dbReference type="Proteomes" id="UP000028712"/>
    </source>
</evidence>
<proteinExistence type="predicted"/>
<evidence type="ECO:0000313" key="2">
    <source>
        <dbReference type="EMBL" id="OXA96400.1"/>
    </source>
</evidence>
<name>A0A086AS04_FLAHY</name>
<dbReference type="eggNOG" id="ENOG5030PT7">
    <property type="taxonomic scope" value="Bacteria"/>
</dbReference>
<dbReference type="OrthoDB" id="1362727at2"/>
<keyword evidence="4" id="KW-1185">Reference proteome</keyword>
<comment type="caution">
    <text evidence="1">The sequence shown here is derived from an EMBL/GenBank/DDBJ whole genome shotgun (WGS) entry which is preliminary data.</text>
</comment>
<evidence type="ECO:0000313" key="1">
    <source>
        <dbReference type="EMBL" id="KFF19468.1"/>
    </source>
</evidence>